<evidence type="ECO:0000256" key="7">
    <source>
        <dbReference type="ARBA" id="ARBA00040167"/>
    </source>
</evidence>
<dbReference type="Proteomes" id="UP000269001">
    <property type="component" value="Unassembled WGS sequence"/>
</dbReference>
<feature type="domain" description="Tetrapyrrole biosynthesis uroporphyrinogen III synthase" evidence="10">
    <location>
        <begin position="15"/>
        <end position="232"/>
    </location>
</feature>
<dbReference type="SUPFAM" id="SSF69618">
    <property type="entry name" value="HemD-like"/>
    <property type="match status" value="1"/>
</dbReference>
<comment type="caution">
    <text evidence="11">The sequence shown here is derived from an EMBL/GenBank/DDBJ whole genome shotgun (WGS) entry which is preliminary data.</text>
</comment>
<comment type="pathway">
    <text evidence="1 9">Porphyrin-containing compound metabolism; protoporphyrin-IX biosynthesis; coproporphyrinogen-III from 5-aminolevulinate: step 3/4.</text>
</comment>
<evidence type="ECO:0000256" key="4">
    <source>
        <dbReference type="ARBA" id="ARBA00023239"/>
    </source>
</evidence>
<comment type="function">
    <text evidence="6 9">Catalyzes cyclization of the linear tetrapyrrole, hydroxymethylbilane, to the macrocyclic uroporphyrinogen III.</text>
</comment>
<keyword evidence="4 9" id="KW-0456">Lyase</keyword>
<dbReference type="GO" id="GO:0006780">
    <property type="term" value="P:uroporphyrinogen III biosynthetic process"/>
    <property type="evidence" value="ECO:0007669"/>
    <property type="project" value="UniProtKB-UniRule"/>
</dbReference>
<evidence type="ECO:0000313" key="11">
    <source>
        <dbReference type="EMBL" id="RKG32557.1"/>
    </source>
</evidence>
<evidence type="ECO:0000256" key="6">
    <source>
        <dbReference type="ARBA" id="ARBA00037589"/>
    </source>
</evidence>
<dbReference type="AlphaFoldDB" id="A0A3A8ECE4"/>
<dbReference type="UniPathway" id="UPA00251">
    <property type="reaction ID" value="UER00320"/>
</dbReference>
<dbReference type="EMBL" id="RAXU01000014">
    <property type="protein sequence ID" value="RKG32557.1"/>
    <property type="molecule type" value="Genomic_DNA"/>
</dbReference>
<evidence type="ECO:0000256" key="2">
    <source>
        <dbReference type="ARBA" id="ARBA00008133"/>
    </source>
</evidence>
<protein>
    <recommendedName>
        <fullName evidence="7 9">Uroporphyrinogen-III synthase</fullName>
        <ecNumber evidence="3 9">4.2.1.75</ecNumber>
    </recommendedName>
</protein>
<dbReference type="GO" id="GO:0004852">
    <property type="term" value="F:uroporphyrinogen-III synthase activity"/>
    <property type="evidence" value="ECO:0007669"/>
    <property type="project" value="UniProtKB-UniRule"/>
</dbReference>
<dbReference type="PANTHER" id="PTHR38042:SF1">
    <property type="entry name" value="UROPORPHYRINOGEN-III SYNTHASE, CHLOROPLASTIC"/>
    <property type="match status" value="1"/>
</dbReference>
<keyword evidence="12" id="KW-1185">Reference proteome</keyword>
<dbReference type="EC" id="4.2.1.75" evidence="3 9"/>
<evidence type="ECO:0000259" key="10">
    <source>
        <dbReference type="Pfam" id="PF02602"/>
    </source>
</evidence>
<dbReference type="InterPro" id="IPR036108">
    <property type="entry name" value="4pyrrol_syn_uPrphyn_synt_sf"/>
</dbReference>
<comment type="similarity">
    <text evidence="2 9">Belongs to the uroporphyrinogen-III synthase family.</text>
</comment>
<dbReference type="Gene3D" id="3.40.50.10090">
    <property type="match status" value="2"/>
</dbReference>
<dbReference type="InterPro" id="IPR039793">
    <property type="entry name" value="UROS/Hem4"/>
</dbReference>
<dbReference type="GO" id="GO:0006782">
    <property type="term" value="P:protoporphyrinogen IX biosynthetic process"/>
    <property type="evidence" value="ECO:0007669"/>
    <property type="project" value="UniProtKB-UniRule"/>
</dbReference>
<sequence length="260" mass="29919">MLFVNTRPKLRAEKLNQCLKSEGYDVIDYPLLELVESPYSDELVKLYRQLAQTQVIVVVSPTAAEIGLRYLHRSGIELQQLEHIQWIAVGKGTADYLAQYQLNAQVPAVETSEGMLQLELFEHRSDLNRIAFWRGEGGRQFMMQHLQAQGVEVLNFVLYSRHCPVEAVQNLPILSAQILAEQEKVWVLISSEASWLNWLKLLKALPLLCHQCCYMVLGERLFHILMTYKIQQDAYYSICCVDDLQPNTVLAQLKRNEGRL</sequence>
<dbReference type="RefSeq" id="WP_120370644.1">
    <property type="nucleotide sequence ID" value="NZ_RAXU01000014.1"/>
</dbReference>
<accession>A0A3A8ECE4</accession>
<evidence type="ECO:0000256" key="9">
    <source>
        <dbReference type="RuleBase" id="RU366031"/>
    </source>
</evidence>
<evidence type="ECO:0000256" key="8">
    <source>
        <dbReference type="ARBA" id="ARBA00048617"/>
    </source>
</evidence>
<dbReference type="PANTHER" id="PTHR38042">
    <property type="entry name" value="UROPORPHYRINOGEN-III SYNTHASE, CHLOROPLASTIC"/>
    <property type="match status" value="1"/>
</dbReference>
<evidence type="ECO:0000256" key="1">
    <source>
        <dbReference type="ARBA" id="ARBA00004772"/>
    </source>
</evidence>
<dbReference type="Pfam" id="PF02602">
    <property type="entry name" value="HEM4"/>
    <property type="match status" value="1"/>
</dbReference>
<dbReference type="InterPro" id="IPR003754">
    <property type="entry name" value="4pyrrol_synth_uPrphyn_synth"/>
</dbReference>
<evidence type="ECO:0000256" key="5">
    <source>
        <dbReference type="ARBA" id="ARBA00023244"/>
    </source>
</evidence>
<name>A0A3A8ECE4_9GAMM</name>
<keyword evidence="5 9" id="KW-0627">Porphyrin biosynthesis</keyword>
<gene>
    <name evidence="11" type="ORF">D7V21_11615</name>
</gene>
<evidence type="ECO:0000313" key="12">
    <source>
        <dbReference type="Proteomes" id="UP000269001"/>
    </source>
</evidence>
<organism evidence="11 12">
    <name type="scientific">Acinetobacter guerrae</name>
    <dbReference type="NCBI Taxonomy" id="1843371"/>
    <lineage>
        <taxon>Bacteria</taxon>
        <taxon>Pseudomonadati</taxon>
        <taxon>Pseudomonadota</taxon>
        <taxon>Gammaproteobacteria</taxon>
        <taxon>Moraxellales</taxon>
        <taxon>Moraxellaceae</taxon>
        <taxon>Acinetobacter</taxon>
    </lineage>
</organism>
<evidence type="ECO:0000256" key="3">
    <source>
        <dbReference type="ARBA" id="ARBA00013109"/>
    </source>
</evidence>
<dbReference type="CDD" id="cd06578">
    <property type="entry name" value="HemD"/>
    <property type="match status" value="1"/>
</dbReference>
<proteinExistence type="inferred from homology"/>
<reference evidence="11 12" key="1">
    <citation type="submission" date="2018-09" db="EMBL/GenBank/DDBJ databases">
        <title>The draft genome of Acinetobacter spp. strains.</title>
        <authorList>
            <person name="Qin J."/>
            <person name="Feng Y."/>
            <person name="Zong Z."/>
        </authorList>
    </citation>
    <scope>NUCLEOTIDE SEQUENCE [LARGE SCALE GENOMIC DNA]</scope>
    <source>
        <strain evidence="11 12">WCHAc060096</strain>
    </source>
</reference>
<comment type="catalytic activity">
    <reaction evidence="8 9">
        <text>hydroxymethylbilane = uroporphyrinogen III + H2O</text>
        <dbReference type="Rhea" id="RHEA:18965"/>
        <dbReference type="ChEBI" id="CHEBI:15377"/>
        <dbReference type="ChEBI" id="CHEBI:57308"/>
        <dbReference type="ChEBI" id="CHEBI:57845"/>
        <dbReference type="EC" id="4.2.1.75"/>
    </reaction>
</comment>